<dbReference type="InterPro" id="IPR036113">
    <property type="entry name" value="Asp/Glu-ADT_sf_sub_c"/>
</dbReference>
<sequence length="98" mass="11303">MKIDETTVEKVAMLARLELDEDKKEEMTEQLNDILEYADKLNELDTEDVEPTAHALPIKNVFREDKVEESLDREAALKNAPEREDGSFKVPQIIDNDE</sequence>
<keyword evidence="6 8" id="KW-0436">Ligase</keyword>
<dbReference type="GO" id="GO:0070681">
    <property type="term" value="P:glutaminyl-tRNAGln biosynthesis via transamidation"/>
    <property type="evidence" value="ECO:0007669"/>
    <property type="project" value="TreeGrafter"/>
</dbReference>
<proteinExistence type="inferred from homology"/>
<evidence type="ECO:0000256" key="3">
    <source>
        <dbReference type="ARBA" id="ARBA00024799"/>
    </source>
</evidence>
<evidence type="ECO:0000313" key="8">
    <source>
        <dbReference type="EMBL" id="ADL13546.1"/>
    </source>
</evidence>
<comment type="catalytic activity">
    <reaction evidence="4 6">
        <text>L-aspartyl-tRNA(Asn) + L-glutamine + ATP + H2O = L-asparaginyl-tRNA(Asn) + L-glutamate + ADP + phosphate + 2 H(+)</text>
        <dbReference type="Rhea" id="RHEA:14513"/>
        <dbReference type="Rhea" id="RHEA-COMP:9674"/>
        <dbReference type="Rhea" id="RHEA-COMP:9677"/>
        <dbReference type="ChEBI" id="CHEBI:15377"/>
        <dbReference type="ChEBI" id="CHEBI:15378"/>
        <dbReference type="ChEBI" id="CHEBI:29985"/>
        <dbReference type="ChEBI" id="CHEBI:30616"/>
        <dbReference type="ChEBI" id="CHEBI:43474"/>
        <dbReference type="ChEBI" id="CHEBI:58359"/>
        <dbReference type="ChEBI" id="CHEBI:78515"/>
        <dbReference type="ChEBI" id="CHEBI:78516"/>
        <dbReference type="ChEBI" id="CHEBI:456216"/>
    </reaction>
</comment>
<keyword evidence="6" id="KW-0067">ATP-binding</keyword>
<comment type="function">
    <text evidence="3 6">Allows the formation of correctly charged Asn-tRNA(Asn) or Gln-tRNA(Gln) through the transamidation of misacylated Asp-tRNA(Asn) or Glu-tRNA(Gln) in organisms which lack either or both of asparaginyl-tRNA or glutaminyl-tRNA synthetases. The reaction takes place in the presence of glutamine and ATP through an activated phospho-Asp-tRNA(Asn) or phospho-Glu-tRNA(Gln).</text>
</comment>
<dbReference type="GO" id="GO:0050566">
    <property type="term" value="F:asparaginyl-tRNA synthase (glutamine-hydrolyzing) activity"/>
    <property type="evidence" value="ECO:0007669"/>
    <property type="project" value="RHEA"/>
</dbReference>
<dbReference type="PANTHER" id="PTHR15004">
    <property type="entry name" value="GLUTAMYL-TRNA(GLN) AMIDOTRANSFERASE SUBUNIT C, MITOCHONDRIAL"/>
    <property type="match status" value="1"/>
</dbReference>
<dbReference type="AlphaFoldDB" id="D9QT46"/>
<dbReference type="KEGG" id="aar:Acear_2056"/>
<feature type="compositionally biased region" description="Basic and acidic residues" evidence="7">
    <location>
        <begin position="75"/>
        <end position="87"/>
    </location>
</feature>
<dbReference type="HOGENOM" id="CLU_105899_6_1_9"/>
<dbReference type="EC" id="6.3.5.-" evidence="6"/>
<dbReference type="EMBL" id="CP002105">
    <property type="protein sequence ID" value="ADL13546.1"/>
    <property type="molecule type" value="Genomic_DNA"/>
</dbReference>
<dbReference type="GO" id="GO:0050567">
    <property type="term" value="F:glutaminyl-tRNA synthase (glutamine-hydrolyzing) activity"/>
    <property type="evidence" value="ECO:0007669"/>
    <property type="project" value="UniProtKB-UniRule"/>
</dbReference>
<dbReference type="InterPro" id="IPR003837">
    <property type="entry name" value="GatC"/>
</dbReference>
<evidence type="ECO:0000313" key="9">
    <source>
        <dbReference type="Proteomes" id="UP000001661"/>
    </source>
</evidence>
<evidence type="ECO:0000256" key="2">
    <source>
        <dbReference type="ARBA" id="ARBA00011123"/>
    </source>
</evidence>
<dbReference type="Proteomes" id="UP000001661">
    <property type="component" value="Chromosome"/>
</dbReference>
<evidence type="ECO:0000256" key="7">
    <source>
        <dbReference type="SAM" id="MobiDB-lite"/>
    </source>
</evidence>
<dbReference type="HAMAP" id="MF_00122">
    <property type="entry name" value="GatC"/>
    <property type="match status" value="1"/>
</dbReference>
<feature type="region of interest" description="Disordered" evidence="7">
    <location>
        <begin position="75"/>
        <end position="98"/>
    </location>
</feature>
<keyword evidence="8" id="KW-0808">Transferase</keyword>
<dbReference type="OrthoDB" id="9813938at2"/>
<evidence type="ECO:0000256" key="6">
    <source>
        <dbReference type="HAMAP-Rule" id="MF_00122"/>
    </source>
</evidence>
<dbReference type="GO" id="GO:0006450">
    <property type="term" value="P:regulation of translational fidelity"/>
    <property type="evidence" value="ECO:0007669"/>
    <property type="project" value="InterPro"/>
</dbReference>
<dbReference type="eggNOG" id="COG0721">
    <property type="taxonomic scope" value="Bacteria"/>
</dbReference>
<keyword evidence="9" id="KW-1185">Reference proteome</keyword>
<reference evidence="8 9" key="1">
    <citation type="journal article" date="2010" name="Stand. Genomic Sci.">
        <title>Complete genome sequence of Acetohalobium arabaticum type strain (Z-7288).</title>
        <authorList>
            <person name="Sikorski J."/>
            <person name="Lapidus A."/>
            <person name="Chertkov O."/>
            <person name="Lucas S."/>
            <person name="Copeland A."/>
            <person name="Glavina Del Rio T."/>
            <person name="Nolan M."/>
            <person name="Tice H."/>
            <person name="Cheng J.F."/>
            <person name="Han C."/>
            <person name="Brambilla E."/>
            <person name="Pitluck S."/>
            <person name="Liolios K."/>
            <person name="Ivanova N."/>
            <person name="Mavromatis K."/>
            <person name="Mikhailova N."/>
            <person name="Pati A."/>
            <person name="Bruce D."/>
            <person name="Detter C."/>
            <person name="Tapia R."/>
            <person name="Goodwin L."/>
            <person name="Chen A."/>
            <person name="Palaniappan K."/>
            <person name="Land M."/>
            <person name="Hauser L."/>
            <person name="Chang Y.J."/>
            <person name="Jeffries C.D."/>
            <person name="Rohde M."/>
            <person name="Goker M."/>
            <person name="Spring S."/>
            <person name="Woyke T."/>
            <person name="Bristow J."/>
            <person name="Eisen J.A."/>
            <person name="Markowitz V."/>
            <person name="Hugenholtz P."/>
            <person name="Kyrpides N.C."/>
            <person name="Klenk H.P."/>
        </authorList>
    </citation>
    <scope>NUCLEOTIDE SEQUENCE [LARGE SCALE GENOMIC DNA]</scope>
    <source>
        <strain evidence="9">ATCC 49924 / DSM 5501 / Z-7288</strain>
    </source>
</reference>
<comment type="catalytic activity">
    <reaction evidence="5 6">
        <text>L-glutamyl-tRNA(Gln) + L-glutamine + ATP + H2O = L-glutaminyl-tRNA(Gln) + L-glutamate + ADP + phosphate + H(+)</text>
        <dbReference type="Rhea" id="RHEA:17521"/>
        <dbReference type="Rhea" id="RHEA-COMP:9681"/>
        <dbReference type="Rhea" id="RHEA-COMP:9684"/>
        <dbReference type="ChEBI" id="CHEBI:15377"/>
        <dbReference type="ChEBI" id="CHEBI:15378"/>
        <dbReference type="ChEBI" id="CHEBI:29985"/>
        <dbReference type="ChEBI" id="CHEBI:30616"/>
        <dbReference type="ChEBI" id="CHEBI:43474"/>
        <dbReference type="ChEBI" id="CHEBI:58359"/>
        <dbReference type="ChEBI" id="CHEBI:78520"/>
        <dbReference type="ChEBI" id="CHEBI:78521"/>
        <dbReference type="ChEBI" id="CHEBI:456216"/>
    </reaction>
</comment>
<dbReference type="Gene3D" id="1.10.20.60">
    <property type="entry name" value="Glu-tRNAGln amidotransferase C subunit, N-terminal domain"/>
    <property type="match status" value="1"/>
</dbReference>
<gene>
    <name evidence="6" type="primary">gatC</name>
    <name evidence="8" type="ordered locus">Acear_2056</name>
</gene>
<evidence type="ECO:0000256" key="4">
    <source>
        <dbReference type="ARBA" id="ARBA00047380"/>
    </source>
</evidence>
<evidence type="ECO:0000256" key="5">
    <source>
        <dbReference type="ARBA" id="ARBA00047913"/>
    </source>
</evidence>
<comment type="similarity">
    <text evidence="1 6">Belongs to the GatC family.</text>
</comment>
<protein>
    <recommendedName>
        <fullName evidence="6">Aspartyl/glutamyl-tRNA(Asn/Gln) amidotransferase subunit C</fullName>
        <shortName evidence="6">Asp/Glu-ADT subunit C</shortName>
        <ecNumber evidence="6">6.3.5.-</ecNumber>
    </recommendedName>
</protein>
<comment type="subunit">
    <text evidence="2 6">Heterotrimer of A, B and C subunits.</text>
</comment>
<dbReference type="GO" id="GO:0005524">
    <property type="term" value="F:ATP binding"/>
    <property type="evidence" value="ECO:0007669"/>
    <property type="project" value="UniProtKB-KW"/>
</dbReference>
<dbReference type="GO" id="GO:0016740">
    <property type="term" value="F:transferase activity"/>
    <property type="evidence" value="ECO:0007669"/>
    <property type="project" value="UniProtKB-KW"/>
</dbReference>
<evidence type="ECO:0000256" key="1">
    <source>
        <dbReference type="ARBA" id="ARBA00010757"/>
    </source>
</evidence>
<dbReference type="Pfam" id="PF02686">
    <property type="entry name" value="GatC"/>
    <property type="match status" value="1"/>
</dbReference>
<name>D9QT46_ACEAZ</name>
<accession>D9QT46</accession>
<dbReference type="SUPFAM" id="SSF141000">
    <property type="entry name" value="Glu-tRNAGln amidotransferase C subunit"/>
    <property type="match status" value="1"/>
</dbReference>
<organism evidence="8 9">
    <name type="scientific">Acetohalobium arabaticum (strain ATCC 49924 / DSM 5501 / Z-7288)</name>
    <dbReference type="NCBI Taxonomy" id="574087"/>
    <lineage>
        <taxon>Bacteria</taxon>
        <taxon>Bacillati</taxon>
        <taxon>Bacillota</taxon>
        <taxon>Clostridia</taxon>
        <taxon>Halanaerobiales</taxon>
        <taxon>Halobacteroidaceae</taxon>
        <taxon>Acetohalobium</taxon>
    </lineage>
</organism>
<dbReference type="STRING" id="574087.Acear_2056"/>
<keyword evidence="6" id="KW-0547">Nucleotide-binding</keyword>
<dbReference type="RefSeq" id="WP_013278989.1">
    <property type="nucleotide sequence ID" value="NC_014378.1"/>
</dbReference>
<dbReference type="NCBIfam" id="TIGR00135">
    <property type="entry name" value="gatC"/>
    <property type="match status" value="1"/>
</dbReference>
<dbReference type="PANTHER" id="PTHR15004:SF0">
    <property type="entry name" value="GLUTAMYL-TRNA(GLN) AMIDOTRANSFERASE SUBUNIT C, MITOCHONDRIAL"/>
    <property type="match status" value="1"/>
</dbReference>
<keyword evidence="6" id="KW-0648">Protein biosynthesis</keyword>
<dbReference type="GO" id="GO:0006412">
    <property type="term" value="P:translation"/>
    <property type="evidence" value="ECO:0007669"/>
    <property type="project" value="UniProtKB-UniRule"/>
</dbReference>